<comment type="caution">
    <text evidence="3">The sequence shown here is derived from an EMBL/GenBank/DDBJ whole genome shotgun (WGS) entry which is preliminary data.</text>
</comment>
<evidence type="ECO:0000256" key="1">
    <source>
        <dbReference type="SAM" id="Phobius"/>
    </source>
</evidence>
<accession>A0ABT8G303</accession>
<dbReference type="SUPFAM" id="SSF54523">
    <property type="entry name" value="Pili subunits"/>
    <property type="match status" value="1"/>
</dbReference>
<dbReference type="Proteomes" id="UP001172738">
    <property type="component" value="Unassembled WGS sequence"/>
</dbReference>
<dbReference type="EMBL" id="JAUHPV010000006">
    <property type="protein sequence ID" value="MDN4473518.1"/>
    <property type="molecule type" value="Genomic_DNA"/>
</dbReference>
<feature type="domain" description="DUF2510" evidence="2">
    <location>
        <begin position="10"/>
        <end position="40"/>
    </location>
</feature>
<dbReference type="InterPro" id="IPR018929">
    <property type="entry name" value="DUF2510"/>
</dbReference>
<protein>
    <submittedName>
        <fullName evidence="3">DUF2510 domain-containing protein</fullName>
    </submittedName>
</protein>
<reference evidence="3" key="1">
    <citation type="submission" date="2023-06" db="EMBL/GenBank/DDBJ databases">
        <title>SYSU T00b26.</title>
        <authorList>
            <person name="Gao L."/>
            <person name="Fang B.-Z."/>
            <person name="Li W.-J."/>
        </authorList>
    </citation>
    <scope>NUCLEOTIDE SEQUENCE</scope>
    <source>
        <strain evidence="3">SYSU T00b26</strain>
    </source>
</reference>
<organism evidence="3 4">
    <name type="scientific">Demequina zhanjiangensis</name>
    <dbReference type="NCBI Taxonomy" id="3051659"/>
    <lineage>
        <taxon>Bacteria</taxon>
        <taxon>Bacillati</taxon>
        <taxon>Actinomycetota</taxon>
        <taxon>Actinomycetes</taxon>
        <taxon>Micrococcales</taxon>
        <taxon>Demequinaceae</taxon>
        <taxon>Demequina</taxon>
    </lineage>
</organism>
<evidence type="ECO:0000313" key="4">
    <source>
        <dbReference type="Proteomes" id="UP001172738"/>
    </source>
</evidence>
<dbReference type="InterPro" id="IPR045584">
    <property type="entry name" value="Pilin-like"/>
</dbReference>
<keyword evidence="1" id="KW-1133">Transmembrane helix</keyword>
<keyword evidence="1" id="KW-0812">Transmembrane</keyword>
<name>A0ABT8G303_9MICO</name>
<dbReference type="RefSeq" id="WP_301129128.1">
    <property type="nucleotide sequence ID" value="NZ_JAUHPV010000006.1"/>
</dbReference>
<keyword evidence="1" id="KW-0472">Membrane</keyword>
<evidence type="ECO:0000313" key="3">
    <source>
        <dbReference type="EMBL" id="MDN4473518.1"/>
    </source>
</evidence>
<keyword evidence="4" id="KW-1185">Reference proteome</keyword>
<dbReference type="Gene3D" id="3.30.700.10">
    <property type="entry name" value="Glycoprotein, Type 4 Pilin"/>
    <property type="match status" value="1"/>
</dbReference>
<feature type="transmembrane region" description="Helical" evidence="1">
    <location>
        <begin position="60"/>
        <end position="86"/>
    </location>
</feature>
<dbReference type="Pfam" id="PF10708">
    <property type="entry name" value="DUF2510"/>
    <property type="match status" value="1"/>
</dbReference>
<evidence type="ECO:0000259" key="2">
    <source>
        <dbReference type="Pfam" id="PF10708"/>
    </source>
</evidence>
<sequence length="190" mass="19950">MTETSPPADWYPDPSAPQQLRYWDGTAWTTHVAPVPSASPGVPQQGGAVVTSTRKGLHPAVIALIVVAALVGILSLLAAIAIPAFLTQRERASDAAVRADAMGLATEISGYLINSPDSTGLDIVQVEGRYLLKDGEHSYTLASASEGVTLGDFTMDSTTHWCLWLETEDGHAVAYDSDTGLADGRCAARG</sequence>
<proteinExistence type="predicted"/>
<gene>
    <name evidence="3" type="ORF">QQX04_10995</name>
</gene>